<accession>A0A173ULV0</accession>
<gene>
    <name evidence="14" type="primary">ypdA_2</name>
    <name evidence="14" type="ORF">ERS852574_03079</name>
</gene>
<dbReference type="SUPFAM" id="SSF55874">
    <property type="entry name" value="ATPase domain of HSP90 chaperone/DNA topoisomerase II/histidine kinase"/>
    <property type="match status" value="1"/>
</dbReference>
<dbReference type="AlphaFoldDB" id="A0A173ULV0"/>
<sequence>MKKKNLRQILIPAFIITACIPIAIFTVISQARLKKSTLDNMNNQAEADLQKSNQCLNMTLDKYETILYDITTAEDFLNFAVTAKESADIMETDAYNMRSEFSHICNRNQGVDGIQLVLADRKRIFYDRLSSSSVNSSWIEKVAVPETEEMLSYTMDQENENPERMFHISRKVVNYWDISEDLGEVILSVDADELSSVLDVGKGSEIYLIDDGRIVGAENEKLLGRTEDILETKRVSQKSITNTRSGWKIVLCQSLSEYQRAIREQIVFWLLLAVAVLLVFVFLIYKVTEPVMVSVNEIVDAMKNLEKDNFREKLAIKENDSTEIQKISEGFNDMTERIYHLIGQVKQSALEQKNAEISALEAQIDPHFLYNILDTINWKAIENEQYEISEMLVALAEILRYAINDAGELTTIEAEKVWLEKYILLQQEKLGEKIELIFKIPEELETYKIHKMLLQPFVENAIKYSFRGCKGEHRLTIEAVKAEEQLHLIIVNNGQCIEKVRLKELNEGMKIKNHLGISNVRKRLELYYGEDTAVYFENILSGGVKVHLFIPIQGGNDDADSSH</sequence>
<feature type="domain" description="HAMP" evidence="13">
    <location>
        <begin position="289"/>
        <end position="343"/>
    </location>
</feature>
<feature type="transmembrane region" description="Helical" evidence="12">
    <location>
        <begin position="6"/>
        <end position="28"/>
    </location>
</feature>
<dbReference type="PROSITE" id="PS51257">
    <property type="entry name" value="PROKAR_LIPOPROTEIN"/>
    <property type="match status" value="1"/>
</dbReference>
<evidence type="ECO:0000256" key="8">
    <source>
        <dbReference type="ARBA" id="ARBA00022840"/>
    </source>
</evidence>
<evidence type="ECO:0000256" key="9">
    <source>
        <dbReference type="ARBA" id="ARBA00022989"/>
    </source>
</evidence>
<protein>
    <submittedName>
        <fullName evidence="14">Inner membrane protein ypdA</fullName>
    </submittedName>
</protein>
<dbReference type="InterPro" id="IPR010559">
    <property type="entry name" value="Sig_transdc_His_kin_internal"/>
</dbReference>
<dbReference type="InterPro" id="IPR050640">
    <property type="entry name" value="Bact_2-comp_sensor_kinase"/>
</dbReference>
<evidence type="ECO:0000256" key="6">
    <source>
        <dbReference type="ARBA" id="ARBA00022741"/>
    </source>
</evidence>
<dbReference type="InterPro" id="IPR036890">
    <property type="entry name" value="HATPase_C_sf"/>
</dbReference>
<keyword evidence="8" id="KW-0067">ATP-binding</keyword>
<evidence type="ECO:0000256" key="7">
    <source>
        <dbReference type="ARBA" id="ARBA00022777"/>
    </source>
</evidence>
<dbReference type="GO" id="GO:0005524">
    <property type="term" value="F:ATP binding"/>
    <property type="evidence" value="ECO:0007669"/>
    <property type="project" value="UniProtKB-KW"/>
</dbReference>
<dbReference type="GO" id="GO:0005886">
    <property type="term" value="C:plasma membrane"/>
    <property type="evidence" value="ECO:0007669"/>
    <property type="project" value="UniProtKB-SubCell"/>
</dbReference>
<evidence type="ECO:0000256" key="4">
    <source>
        <dbReference type="ARBA" id="ARBA00022679"/>
    </source>
</evidence>
<evidence type="ECO:0000259" key="13">
    <source>
        <dbReference type="PROSITE" id="PS50885"/>
    </source>
</evidence>
<dbReference type="EMBL" id="CYXR01000033">
    <property type="protein sequence ID" value="CUN16002.1"/>
    <property type="molecule type" value="Genomic_DNA"/>
</dbReference>
<dbReference type="PANTHER" id="PTHR34220">
    <property type="entry name" value="SENSOR HISTIDINE KINASE YPDA"/>
    <property type="match status" value="1"/>
</dbReference>
<evidence type="ECO:0000256" key="1">
    <source>
        <dbReference type="ARBA" id="ARBA00004651"/>
    </source>
</evidence>
<feature type="transmembrane region" description="Helical" evidence="12">
    <location>
        <begin position="266"/>
        <end position="285"/>
    </location>
</feature>
<proteinExistence type="predicted"/>
<dbReference type="RefSeq" id="WP_055158473.1">
    <property type="nucleotide sequence ID" value="NZ_CYXR01000033.1"/>
</dbReference>
<dbReference type="PROSITE" id="PS50885">
    <property type="entry name" value="HAMP"/>
    <property type="match status" value="1"/>
</dbReference>
<evidence type="ECO:0000256" key="10">
    <source>
        <dbReference type="ARBA" id="ARBA00023012"/>
    </source>
</evidence>
<keyword evidence="11 12" id="KW-0472">Membrane</keyword>
<dbReference type="Gene3D" id="6.10.340.10">
    <property type="match status" value="1"/>
</dbReference>
<evidence type="ECO:0000256" key="11">
    <source>
        <dbReference type="ARBA" id="ARBA00023136"/>
    </source>
</evidence>
<dbReference type="Gene3D" id="3.30.565.10">
    <property type="entry name" value="Histidine kinase-like ATPase, C-terminal domain"/>
    <property type="match status" value="1"/>
</dbReference>
<keyword evidence="2" id="KW-1003">Cell membrane</keyword>
<keyword evidence="4" id="KW-0808">Transferase</keyword>
<dbReference type="Proteomes" id="UP000095727">
    <property type="component" value="Unassembled WGS sequence"/>
</dbReference>
<evidence type="ECO:0000256" key="5">
    <source>
        <dbReference type="ARBA" id="ARBA00022692"/>
    </source>
</evidence>
<name>A0A173ULV0_9FIRM</name>
<reference evidence="14 15" key="1">
    <citation type="submission" date="2015-09" db="EMBL/GenBank/DDBJ databases">
        <authorList>
            <consortium name="Pathogen Informatics"/>
        </authorList>
    </citation>
    <scope>NUCLEOTIDE SEQUENCE [LARGE SCALE GENOMIC DNA]</scope>
    <source>
        <strain evidence="14 15">2789STDY5834962</strain>
    </source>
</reference>
<dbReference type="PANTHER" id="PTHR34220:SF11">
    <property type="entry name" value="SENSOR PROTEIN KINASE HPTS"/>
    <property type="match status" value="1"/>
</dbReference>
<evidence type="ECO:0000256" key="3">
    <source>
        <dbReference type="ARBA" id="ARBA00022553"/>
    </source>
</evidence>
<evidence type="ECO:0000256" key="2">
    <source>
        <dbReference type="ARBA" id="ARBA00022475"/>
    </source>
</evidence>
<dbReference type="InterPro" id="IPR003660">
    <property type="entry name" value="HAMP_dom"/>
</dbReference>
<evidence type="ECO:0000256" key="12">
    <source>
        <dbReference type="SAM" id="Phobius"/>
    </source>
</evidence>
<dbReference type="CDD" id="cd06225">
    <property type="entry name" value="HAMP"/>
    <property type="match status" value="1"/>
</dbReference>
<keyword evidence="6" id="KW-0547">Nucleotide-binding</keyword>
<keyword evidence="7" id="KW-0418">Kinase</keyword>
<dbReference type="GO" id="GO:0000155">
    <property type="term" value="F:phosphorelay sensor kinase activity"/>
    <property type="evidence" value="ECO:0007669"/>
    <property type="project" value="InterPro"/>
</dbReference>
<evidence type="ECO:0000313" key="15">
    <source>
        <dbReference type="Proteomes" id="UP000095727"/>
    </source>
</evidence>
<comment type="subcellular location">
    <subcellularLocation>
        <location evidence="1">Cell membrane</location>
        <topology evidence="1">Multi-pass membrane protein</topology>
    </subcellularLocation>
</comment>
<keyword evidence="5 12" id="KW-0812">Transmembrane</keyword>
<keyword evidence="10" id="KW-0902">Two-component regulatory system</keyword>
<evidence type="ECO:0000313" key="14">
    <source>
        <dbReference type="EMBL" id="CUN16002.1"/>
    </source>
</evidence>
<keyword evidence="3" id="KW-0597">Phosphoprotein</keyword>
<keyword evidence="9 12" id="KW-1133">Transmembrane helix</keyword>
<organism evidence="14 15">
    <name type="scientific">Coprococcus comes</name>
    <dbReference type="NCBI Taxonomy" id="410072"/>
    <lineage>
        <taxon>Bacteria</taxon>
        <taxon>Bacillati</taxon>
        <taxon>Bacillota</taxon>
        <taxon>Clostridia</taxon>
        <taxon>Lachnospirales</taxon>
        <taxon>Lachnospiraceae</taxon>
        <taxon>Coprococcus</taxon>
    </lineage>
</organism>
<dbReference type="Pfam" id="PF06580">
    <property type="entry name" value="His_kinase"/>
    <property type="match status" value="1"/>
</dbReference>